<feature type="chain" id="PRO_5035828747" evidence="4">
    <location>
        <begin position="31"/>
        <end position="352"/>
    </location>
</feature>
<dbReference type="PANTHER" id="PTHR46020:SF4">
    <property type="entry name" value="OS04G0650200 PROTEIN"/>
    <property type="match status" value="1"/>
</dbReference>
<dbReference type="GO" id="GO:0016788">
    <property type="term" value="F:hydrolase activity, acting on ester bonds"/>
    <property type="evidence" value="ECO:0007669"/>
    <property type="project" value="InterPro"/>
</dbReference>
<keyword evidence="2" id="KW-0378">Hydrolase</keyword>
<gene>
    <name evidence="5" type="ORF">KC19_2G208900</name>
</gene>
<comment type="caution">
    <text evidence="5">The sequence shown here is derived from an EMBL/GenBank/DDBJ whole genome shotgun (WGS) entry which is preliminary data.</text>
</comment>
<dbReference type="Gene3D" id="3.40.50.1110">
    <property type="entry name" value="SGNH hydrolase"/>
    <property type="match status" value="1"/>
</dbReference>
<reference evidence="5" key="1">
    <citation type="submission" date="2020-06" db="EMBL/GenBank/DDBJ databases">
        <title>WGS assembly of Ceratodon purpureus strain R40.</title>
        <authorList>
            <person name="Carey S.B."/>
            <person name="Jenkins J."/>
            <person name="Shu S."/>
            <person name="Lovell J.T."/>
            <person name="Sreedasyam A."/>
            <person name="Maumus F."/>
            <person name="Tiley G.P."/>
            <person name="Fernandez-Pozo N."/>
            <person name="Barry K."/>
            <person name="Chen C."/>
            <person name="Wang M."/>
            <person name="Lipzen A."/>
            <person name="Daum C."/>
            <person name="Saski C.A."/>
            <person name="Payton A.C."/>
            <person name="Mcbreen J.C."/>
            <person name="Conrad R.E."/>
            <person name="Kollar L.M."/>
            <person name="Olsson S."/>
            <person name="Huttunen S."/>
            <person name="Landis J.B."/>
            <person name="Wickett N.J."/>
            <person name="Johnson M.G."/>
            <person name="Rensing S.A."/>
            <person name="Grimwood J."/>
            <person name="Schmutz J."/>
            <person name="Mcdaniel S.F."/>
        </authorList>
    </citation>
    <scope>NUCLEOTIDE SEQUENCE</scope>
    <source>
        <strain evidence="5">R40</strain>
    </source>
</reference>
<dbReference type="Proteomes" id="UP000822688">
    <property type="component" value="Chromosome 2"/>
</dbReference>
<dbReference type="SUPFAM" id="SSF52266">
    <property type="entry name" value="SGNH hydrolase"/>
    <property type="match status" value="1"/>
</dbReference>
<keyword evidence="3" id="KW-0443">Lipid metabolism</keyword>
<evidence type="ECO:0000256" key="1">
    <source>
        <dbReference type="ARBA" id="ARBA00008668"/>
    </source>
</evidence>
<proteinExistence type="inferred from homology"/>
<protein>
    <submittedName>
        <fullName evidence="5">Uncharacterized protein</fullName>
    </submittedName>
</protein>
<evidence type="ECO:0000313" key="6">
    <source>
        <dbReference type="Proteomes" id="UP000822688"/>
    </source>
</evidence>
<sequence length="352" mass="39466">MSSTSQYKRMLIQTMICLILSSLLVSVVHGAKAIYGFGDSYIDAGNANVSNDHLSWTKPYGMTWPGYPSGRASNGRTQLDYIAEKFNLPSPIAFQQLKNTTDLTQGVNFAVSGTGVTYCWGHPTLHTQVDQFEALIKSANILKSHLNESVAFINIGLNDHTTYHGELQGIPAWIDIIVDGIIYNIWRINDLGIKNIMVTNVPPLDCGPWATYINNFTSCTKNETLIMENIQHNAKLEKAIQTLQNNTPMHVILLNQTRAMNYLLSSKSSGFINTTVPCCHGWDELGYWQCGVNNDNGDPIYTLCSNPSETFWWDHGHPSDAGAKALIDLYWSMIGFTRFGRNIESWIRRYNI</sequence>
<dbReference type="GO" id="GO:0006629">
    <property type="term" value="P:lipid metabolic process"/>
    <property type="evidence" value="ECO:0007669"/>
    <property type="project" value="UniProtKB-KW"/>
</dbReference>
<dbReference type="InterPro" id="IPR036514">
    <property type="entry name" value="SGNH_hydro_sf"/>
</dbReference>
<dbReference type="PANTHER" id="PTHR46020">
    <property type="entry name" value="OSJNBB0059K02.9 PROTEIN"/>
    <property type="match status" value="1"/>
</dbReference>
<name>A0A8T0IZ60_CERPU</name>
<dbReference type="AlphaFoldDB" id="A0A8T0IZ60"/>
<dbReference type="EMBL" id="CM026422">
    <property type="protein sequence ID" value="KAG0588018.1"/>
    <property type="molecule type" value="Genomic_DNA"/>
</dbReference>
<evidence type="ECO:0000256" key="2">
    <source>
        <dbReference type="ARBA" id="ARBA00022801"/>
    </source>
</evidence>
<keyword evidence="6" id="KW-1185">Reference proteome</keyword>
<keyword evidence="4" id="KW-0732">Signal</keyword>
<evidence type="ECO:0000256" key="4">
    <source>
        <dbReference type="SAM" id="SignalP"/>
    </source>
</evidence>
<organism evidence="5 6">
    <name type="scientific">Ceratodon purpureus</name>
    <name type="common">Fire moss</name>
    <name type="synonym">Dicranum purpureum</name>
    <dbReference type="NCBI Taxonomy" id="3225"/>
    <lineage>
        <taxon>Eukaryota</taxon>
        <taxon>Viridiplantae</taxon>
        <taxon>Streptophyta</taxon>
        <taxon>Embryophyta</taxon>
        <taxon>Bryophyta</taxon>
        <taxon>Bryophytina</taxon>
        <taxon>Bryopsida</taxon>
        <taxon>Dicranidae</taxon>
        <taxon>Pseudoditrichales</taxon>
        <taxon>Ditrichaceae</taxon>
        <taxon>Ceratodon</taxon>
    </lineage>
</organism>
<dbReference type="Pfam" id="PF00657">
    <property type="entry name" value="Lipase_GDSL"/>
    <property type="match status" value="1"/>
</dbReference>
<accession>A0A8T0IZ60</accession>
<feature type="signal peptide" evidence="4">
    <location>
        <begin position="1"/>
        <end position="30"/>
    </location>
</feature>
<evidence type="ECO:0000313" key="5">
    <source>
        <dbReference type="EMBL" id="KAG0588018.1"/>
    </source>
</evidence>
<evidence type="ECO:0000256" key="3">
    <source>
        <dbReference type="ARBA" id="ARBA00023098"/>
    </source>
</evidence>
<comment type="similarity">
    <text evidence="1">Belongs to the 'GDSL' lipolytic enzyme family.</text>
</comment>
<dbReference type="InterPro" id="IPR001087">
    <property type="entry name" value="GDSL"/>
</dbReference>